<dbReference type="CDD" id="cd06664">
    <property type="entry name" value="IscU_like"/>
    <property type="match status" value="1"/>
</dbReference>
<reference evidence="2" key="2">
    <citation type="journal article" date="2014" name="ISME J.">
        <title>Microbial stratification in low pH oxic and suboxic macroscopic growths along an acid mine drainage.</title>
        <authorList>
            <person name="Mendez-Garcia C."/>
            <person name="Mesa V."/>
            <person name="Sprenger R.R."/>
            <person name="Richter M."/>
            <person name="Diez M.S."/>
            <person name="Solano J."/>
            <person name="Bargiela R."/>
            <person name="Golyshina O.V."/>
            <person name="Manteca A."/>
            <person name="Ramos J.L."/>
            <person name="Gallego J.R."/>
            <person name="Llorente I."/>
            <person name="Martins Dos Santos V.A."/>
            <person name="Jensen O.N."/>
            <person name="Pelaez A.I."/>
            <person name="Sanchez J."/>
            <person name="Ferrer M."/>
        </authorList>
    </citation>
    <scope>NUCLEOTIDE SEQUENCE</scope>
</reference>
<proteinExistence type="predicted"/>
<accession>T1A1A3</accession>
<dbReference type="InterPro" id="IPR002871">
    <property type="entry name" value="NIF_FeS_clus_asmbl_NifU_N"/>
</dbReference>
<sequence>MRMAYDMYQEVILQHYRAPHHFGPLDPADRSGEESNPLCGDHITLRLKLDAAGQRIDDVRFEGDGCAISMASASMLTDRIAGKSMDEVKRLTQDDVMALLGIPLSPARIKCALTGFVALGKALHPELAAARG</sequence>
<dbReference type="GO" id="GO:0016226">
    <property type="term" value="P:iron-sulfur cluster assembly"/>
    <property type="evidence" value="ECO:0007669"/>
    <property type="project" value="InterPro"/>
</dbReference>
<gene>
    <name evidence="2" type="ORF">B2A_07207</name>
</gene>
<evidence type="ECO:0000259" key="1">
    <source>
        <dbReference type="Pfam" id="PF01592"/>
    </source>
</evidence>
<feature type="domain" description="NIF system FeS cluster assembly NifU N-terminal" evidence="1">
    <location>
        <begin position="7"/>
        <end position="123"/>
    </location>
</feature>
<dbReference type="GO" id="GO:0005506">
    <property type="term" value="F:iron ion binding"/>
    <property type="evidence" value="ECO:0007669"/>
    <property type="project" value="InterPro"/>
</dbReference>
<protein>
    <submittedName>
        <fullName evidence="2">SUF system FeS cluster assembly protein</fullName>
    </submittedName>
</protein>
<dbReference type="SUPFAM" id="SSF82649">
    <property type="entry name" value="SufE/NifU"/>
    <property type="match status" value="1"/>
</dbReference>
<reference evidence="2" key="1">
    <citation type="submission" date="2013-08" db="EMBL/GenBank/DDBJ databases">
        <authorList>
            <person name="Mendez C."/>
            <person name="Richter M."/>
            <person name="Ferrer M."/>
            <person name="Sanchez J."/>
        </authorList>
    </citation>
    <scope>NUCLEOTIDE SEQUENCE</scope>
</reference>
<dbReference type="EMBL" id="AUZZ01005154">
    <property type="protein sequence ID" value="EQD50718.1"/>
    <property type="molecule type" value="Genomic_DNA"/>
</dbReference>
<name>T1A1A3_9ZZZZ</name>
<comment type="caution">
    <text evidence="2">The sequence shown here is derived from an EMBL/GenBank/DDBJ whole genome shotgun (WGS) entry which is preliminary data.</text>
</comment>
<dbReference type="PANTHER" id="PTHR10093">
    <property type="entry name" value="IRON-SULFUR CLUSTER ASSEMBLY ENZYME NIFU HOMOLOG"/>
    <property type="match status" value="1"/>
</dbReference>
<dbReference type="NCBIfam" id="TIGR01994">
    <property type="entry name" value="SUF_scaf_2"/>
    <property type="match status" value="1"/>
</dbReference>
<organism evidence="2">
    <name type="scientific">mine drainage metagenome</name>
    <dbReference type="NCBI Taxonomy" id="410659"/>
    <lineage>
        <taxon>unclassified sequences</taxon>
        <taxon>metagenomes</taxon>
        <taxon>ecological metagenomes</taxon>
    </lineage>
</organism>
<evidence type="ECO:0000313" key="2">
    <source>
        <dbReference type="EMBL" id="EQD50718.1"/>
    </source>
</evidence>
<dbReference type="Gene3D" id="3.90.1010.10">
    <property type="match status" value="1"/>
</dbReference>
<dbReference type="Pfam" id="PF01592">
    <property type="entry name" value="NifU_N"/>
    <property type="match status" value="1"/>
</dbReference>
<dbReference type="AlphaFoldDB" id="T1A1A3"/>
<dbReference type="GO" id="GO:0051536">
    <property type="term" value="F:iron-sulfur cluster binding"/>
    <property type="evidence" value="ECO:0007669"/>
    <property type="project" value="InterPro"/>
</dbReference>